<keyword evidence="1" id="KW-0378">Hydrolase</keyword>
<dbReference type="HOGENOM" id="CLU_012494_9_0_1"/>
<feature type="domain" description="Peptidase S9 prolyl oligopeptidase catalytic" evidence="2">
    <location>
        <begin position="233"/>
        <end position="297"/>
    </location>
</feature>
<evidence type="ECO:0000259" key="3">
    <source>
        <dbReference type="Pfam" id="PF20434"/>
    </source>
</evidence>
<accession>W6YM18</accession>
<dbReference type="InterPro" id="IPR050300">
    <property type="entry name" value="GDXG_lipolytic_enzyme"/>
</dbReference>
<dbReference type="Pfam" id="PF20434">
    <property type="entry name" value="BD-FAE"/>
    <property type="match status" value="1"/>
</dbReference>
<keyword evidence="5" id="KW-1185">Reference proteome</keyword>
<evidence type="ECO:0000313" key="5">
    <source>
        <dbReference type="Proteomes" id="UP000054032"/>
    </source>
</evidence>
<protein>
    <recommendedName>
        <fullName evidence="6">Peptidase S9 prolyl oligopeptidase catalytic domain-containing protein</fullName>
    </recommendedName>
</protein>
<dbReference type="Proteomes" id="UP000054032">
    <property type="component" value="Unassembled WGS sequence"/>
</dbReference>
<dbReference type="GO" id="GO:0006508">
    <property type="term" value="P:proteolysis"/>
    <property type="evidence" value="ECO:0007669"/>
    <property type="project" value="InterPro"/>
</dbReference>
<dbReference type="Pfam" id="PF00326">
    <property type="entry name" value="Peptidase_S9"/>
    <property type="match status" value="1"/>
</dbReference>
<dbReference type="GeneID" id="19119399"/>
<dbReference type="Gene3D" id="3.40.50.1820">
    <property type="entry name" value="alpha/beta hydrolase"/>
    <property type="match status" value="1"/>
</dbReference>
<dbReference type="OrthoDB" id="19653at2759"/>
<dbReference type="KEGG" id="bor:COCMIDRAFT_109272"/>
<reference evidence="4 5" key="1">
    <citation type="journal article" date="2013" name="PLoS Genet.">
        <title>Comparative genome structure, secondary metabolite, and effector coding capacity across Cochliobolus pathogens.</title>
        <authorList>
            <person name="Condon B.J."/>
            <person name="Leng Y."/>
            <person name="Wu D."/>
            <person name="Bushley K.E."/>
            <person name="Ohm R.A."/>
            <person name="Otillar R."/>
            <person name="Martin J."/>
            <person name="Schackwitz W."/>
            <person name="Grimwood J."/>
            <person name="MohdZainudin N."/>
            <person name="Xue C."/>
            <person name="Wang R."/>
            <person name="Manning V.A."/>
            <person name="Dhillon B."/>
            <person name="Tu Z.J."/>
            <person name="Steffenson B.J."/>
            <person name="Salamov A."/>
            <person name="Sun H."/>
            <person name="Lowry S."/>
            <person name="LaButti K."/>
            <person name="Han J."/>
            <person name="Copeland A."/>
            <person name="Lindquist E."/>
            <person name="Barry K."/>
            <person name="Schmutz J."/>
            <person name="Baker S.E."/>
            <person name="Ciuffetti L.M."/>
            <person name="Grigoriev I.V."/>
            <person name="Zhong S."/>
            <person name="Turgeon B.G."/>
        </authorList>
    </citation>
    <scope>NUCLEOTIDE SEQUENCE [LARGE SCALE GENOMIC DNA]</scope>
    <source>
        <strain evidence="4 5">ATCC 44560</strain>
    </source>
</reference>
<dbReference type="PANTHER" id="PTHR48081">
    <property type="entry name" value="AB HYDROLASE SUPERFAMILY PROTEIN C4A8.06C"/>
    <property type="match status" value="1"/>
</dbReference>
<evidence type="ECO:0008006" key="6">
    <source>
        <dbReference type="Google" id="ProtNLM"/>
    </source>
</evidence>
<organism evidence="4 5">
    <name type="scientific">Bipolaris oryzae ATCC 44560</name>
    <dbReference type="NCBI Taxonomy" id="930090"/>
    <lineage>
        <taxon>Eukaryota</taxon>
        <taxon>Fungi</taxon>
        <taxon>Dikarya</taxon>
        <taxon>Ascomycota</taxon>
        <taxon>Pezizomycotina</taxon>
        <taxon>Dothideomycetes</taxon>
        <taxon>Pleosporomycetidae</taxon>
        <taxon>Pleosporales</taxon>
        <taxon>Pleosporineae</taxon>
        <taxon>Pleosporaceae</taxon>
        <taxon>Bipolaris</taxon>
    </lineage>
</organism>
<evidence type="ECO:0000313" key="4">
    <source>
        <dbReference type="EMBL" id="EUC40262.1"/>
    </source>
</evidence>
<dbReference type="InterPro" id="IPR001375">
    <property type="entry name" value="Peptidase_S9_cat"/>
</dbReference>
<feature type="domain" description="BD-FAE-like" evidence="3">
    <location>
        <begin position="22"/>
        <end position="137"/>
    </location>
</feature>
<dbReference type="InterPro" id="IPR049492">
    <property type="entry name" value="BD-FAE-like_dom"/>
</dbReference>
<proteinExistence type="predicted"/>
<dbReference type="RefSeq" id="XP_007693223.1">
    <property type="nucleotide sequence ID" value="XM_007695033.1"/>
</dbReference>
<dbReference type="GO" id="GO:0008236">
    <property type="term" value="F:serine-type peptidase activity"/>
    <property type="evidence" value="ECO:0007669"/>
    <property type="project" value="InterPro"/>
</dbReference>
<name>W6YM18_COCMI</name>
<dbReference type="EMBL" id="KI964181">
    <property type="protein sequence ID" value="EUC40262.1"/>
    <property type="molecule type" value="Genomic_DNA"/>
</dbReference>
<dbReference type="SUPFAM" id="SSF53474">
    <property type="entry name" value="alpha/beta-Hydrolases"/>
    <property type="match status" value="1"/>
</dbReference>
<gene>
    <name evidence="4" type="ORF">COCMIDRAFT_109272</name>
</gene>
<evidence type="ECO:0000259" key="2">
    <source>
        <dbReference type="Pfam" id="PF00326"/>
    </source>
</evidence>
<dbReference type="eggNOG" id="ENOG502S3DF">
    <property type="taxonomic scope" value="Eukaryota"/>
</dbReference>
<dbReference type="AlphaFoldDB" id="W6YM18"/>
<dbReference type="PANTHER" id="PTHR48081:SF3">
    <property type="entry name" value="ALPHA_BETA HYDROLASE FOLD-3 DOMAIN-CONTAINING PROTEIN"/>
    <property type="match status" value="1"/>
</dbReference>
<dbReference type="InterPro" id="IPR029058">
    <property type="entry name" value="AB_hydrolase_fold"/>
</dbReference>
<evidence type="ECO:0000256" key="1">
    <source>
        <dbReference type="ARBA" id="ARBA00022801"/>
    </source>
</evidence>
<sequence>MTSLSSFRVVYKVVDEQEIDADVYLPSTKQKRPSPAPILIDIHGGAFMLGSSKMVNRDQIQDCLHRGWVVVAPNHRLCPQVTLLGGPMQDCRDLLTWIYKGGLEQFISIEHQQLQLDLDHVFAFGTSSGGTLALSLGFGIPRPVAGILSMYGPCKFKDDFWTTQLAHIAAKLPSNLDKEFLGRVFSESPIPITSGVSLEGQTPGPPDFTDPRQAYALTRIAKGQVLQAIIPDGQYDQVDPVRNISNTFPPVFIVHGTADTMVPIHLSRALFDELRKHDVQCGMIEVPDEEHTFAAKMQIGSETWNLQRQGFDFLQSLIRRTHVEMV</sequence>